<reference evidence="3" key="1">
    <citation type="submission" date="2018-12" db="EMBL/GenBank/DDBJ databases">
        <title>Tengunoibacter tsumagoiensis gen. nov., sp. nov., Dictyobacter kobayashii sp. nov., D. alpinus sp. nov., and D. joshuensis sp. nov. and description of Dictyobacteraceae fam. nov. within the order Ktedonobacterales isolated from Tengu-no-mugimeshi.</title>
        <authorList>
            <person name="Wang C.M."/>
            <person name="Zheng Y."/>
            <person name="Sakai Y."/>
            <person name="Toyoda A."/>
            <person name="Minakuchi Y."/>
            <person name="Abe K."/>
            <person name="Yokota A."/>
            <person name="Yabe S."/>
        </authorList>
    </citation>
    <scope>NUCLEOTIDE SEQUENCE [LARGE SCALE GENOMIC DNA]</scope>
    <source>
        <strain evidence="3">Uno3</strain>
    </source>
</reference>
<feature type="compositionally biased region" description="Polar residues" evidence="1">
    <location>
        <begin position="354"/>
        <end position="363"/>
    </location>
</feature>
<accession>A0A402A0E2</accession>
<feature type="compositionally biased region" description="Polar residues" evidence="1">
    <location>
        <begin position="145"/>
        <end position="184"/>
    </location>
</feature>
<evidence type="ECO:0000313" key="2">
    <source>
        <dbReference type="EMBL" id="GCE12555.1"/>
    </source>
</evidence>
<evidence type="ECO:0000256" key="1">
    <source>
        <dbReference type="SAM" id="MobiDB-lite"/>
    </source>
</evidence>
<dbReference type="OrthoDB" id="118405at2"/>
<feature type="compositionally biased region" description="Basic and acidic residues" evidence="1">
    <location>
        <begin position="305"/>
        <end position="321"/>
    </location>
</feature>
<proteinExistence type="predicted"/>
<dbReference type="Proteomes" id="UP000287352">
    <property type="component" value="Unassembled WGS sequence"/>
</dbReference>
<name>A0A402A0E2_9CHLR</name>
<feature type="compositionally biased region" description="Polar residues" evidence="1">
    <location>
        <begin position="121"/>
        <end position="134"/>
    </location>
</feature>
<sequence>MAMRESIIVGVFNDRTMAERAIEALTNAGFPGDMIRHSTRGEAGSILESIKSLFTGQEGGSDAVMNDLLGMGLSHDEAQYYAQEHHAGRTIVSVQSLNRSTEAATMLRSMGAFDYHHRASTTRPQETQTGSQPGAPTMGAAASNIPGQTRESTQPGYTVPPQSTTAPFGSNAPTNTPTQQTGSAPGSFKPPTPEAPKMPTAPSGSGFTGSAPGTPRPPTPEAPKMPQRPPENMPPGVPRPEAAANPTMPTNPPAPQRGTGIPPKTQGQTPPVTPPRKEQDRPYSGEAQRYQSGQISQEDLNARPTFDRELVSRGMPSDERGQVGSGSDRVENIDQKGADIEAARQRREREQETSFRTNPSGPQRDQPIERNPLAERGFNEPANRTPLNAQQQRSNWEHEREALSHTNPNRPYEKDVDRFGQRGTPNQNDESFDQTGLHSYTDRPDRLQQRDQSDVNPTVKRDLDRNARRGEVSDTRDIINDEIRGDRGFFNEKDPDFDNRDR</sequence>
<feature type="compositionally biased region" description="Basic and acidic residues" evidence="1">
    <location>
        <begin position="411"/>
        <end position="420"/>
    </location>
</feature>
<feature type="compositionally biased region" description="Basic and acidic residues" evidence="1">
    <location>
        <begin position="328"/>
        <end position="353"/>
    </location>
</feature>
<keyword evidence="3" id="KW-1185">Reference proteome</keyword>
<feature type="compositionally biased region" description="Polar residues" evidence="1">
    <location>
        <begin position="289"/>
        <end position="299"/>
    </location>
</feature>
<dbReference type="EMBL" id="BIFR01000001">
    <property type="protein sequence ID" value="GCE12555.1"/>
    <property type="molecule type" value="Genomic_DNA"/>
</dbReference>
<protein>
    <recommendedName>
        <fullName evidence="4">General stress protein 17M-like domain-containing protein</fullName>
    </recommendedName>
</protein>
<evidence type="ECO:0008006" key="4">
    <source>
        <dbReference type="Google" id="ProtNLM"/>
    </source>
</evidence>
<dbReference type="AlphaFoldDB" id="A0A402A0E2"/>
<comment type="caution">
    <text evidence="2">The sequence shown here is derived from an EMBL/GenBank/DDBJ whole genome shotgun (WGS) entry which is preliminary data.</text>
</comment>
<gene>
    <name evidence="2" type="ORF">KTT_24140</name>
</gene>
<dbReference type="RefSeq" id="WP_126580163.1">
    <property type="nucleotide sequence ID" value="NZ_BIFR01000001.1"/>
</dbReference>
<feature type="compositionally biased region" description="Polar residues" evidence="1">
    <location>
        <begin position="423"/>
        <end position="438"/>
    </location>
</feature>
<evidence type="ECO:0000313" key="3">
    <source>
        <dbReference type="Proteomes" id="UP000287352"/>
    </source>
</evidence>
<feature type="compositionally biased region" description="Pro residues" evidence="1">
    <location>
        <begin position="214"/>
        <end position="238"/>
    </location>
</feature>
<organism evidence="2 3">
    <name type="scientific">Tengunoibacter tsumagoiensis</name>
    <dbReference type="NCBI Taxonomy" id="2014871"/>
    <lineage>
        <taxon>Bacteria</taxon>
        <taxon>Bacillati</taxon>
        <taxon>Chloroflexota</taxon>
        <taxon>Ktedonobacteria</taxon>
        <taxon>Ktedonobacterales</taxon>
        <taxon>Dictyobacteraceae</taxon>
        <taxon>Tengunoibacter</taxon>
    </lineage>
</organism>
<feature type="region of interest" description="Disordered" evidence="1">
    <location>
        <begin position="118"/>
        <end position="502"/>
    </location>
</feature>
<feature type="compositionally biased region" description="Basic and acidic residues" evidence="1">
    <location>
        <begin position="440"/>
        <end position="502"/>
    </location>
</feature>
<feature type="compositionally biased region" description="Polar residues" evidence="1">
    <location>
        <begin position="385"/>
        <end position="394"/>
    </location>
</feature>